<dbReference type="InterPro" id="IPR044135">
    <property type="entry name" value="Met-tRNA-FMT_C"/>
</dbReference>
<sequence>MRVVFMGTPEFAVPSLEALAAAGYTIAGVITQPDRPVGRGHKLAPPPVKAKALELGLPVYQFERLRAQEGLDCLRALAPDVVVTAAFGQILSKKLLAVPKFGTVNVHASLLPRHRGAAPINWAIIQGDPVTGVTTMLTDAGVDTGAMLLSRETPIGAEETAGELTERLSVLGAQLLVETLGALNSLAPTPQDEARMTYDPMLDKAMGEIDFGRGAREIVNLVRGVNPWPGARAGALKVWRAAVAEGAGAPGTVLAADAKRGLVVACAGGAVELQEIQAPGGKRMDARAYLLGKRIPVGERLEIHG</sequence>
<reference evidence="8" key="1">
    <citation type="submission" date="2020-10" db="EMBL/GenBank/DDBJ databases">
        <authorList>
            <person name="Gilroy R."/>
        </authorList>
    </citation>
    <scope>NUCLEOTIDE SEQUENCE</scope>
    <source>
        <strain evidence="8">13766</strain>
    </source>
</reference>
<dbReference type="InterPro" id="IPR005793">
    <property type="entry name" value="Formyl_trans_C"/>
</dbReference>
<evidence type="ECO:0000313" key="8">
    <source>
        <dbReference type="EMBL" id="HIS91433.1"/>
    </source>
</evidence>
<dbReference type="AlphaFoldDB" id="A0A9D1FYH9"/>
<protein>
    <recommendedName>
        <fullName evidence="2 5">Methionyl-tRNA formyltransferase</fullName>
        <ecNumber evidence="2 5">2.1.2.9</ecNumber>
    </recommendedName>
</protein>
<dbReference type="EC" id="2.1.2.9" evidence="2 5"/>
<accession>A0A9D1FYH9</accession>
<dbReference type="PANTHER" id="PTHR11138">
    <property type="entry name" value="METHIONYL-TRNA FORMYLTRANSFERASE"/>
    <property type="match status" value="1"/>
</dbReference>
<dbReference type="PANTHER" id="PTHR11138:SF5">
    <property type="entry name" value="METHIONYL-TRNA FORMYLTRANSFERASE, MITOCHONDRIAL"/>
    <property type="match status" value="1"/>
</dbReference>
<evidence type="ECO:0000256" key="5">
    <source>
        <dbReference type="HAMAP-Rule" id="MF_00182"/>
    </source>
</evidence>
<dbReference type="SUPFAM" id="SSF50486">
    <property type="entry name" value="FMT C-terminal domain-like"/>
    <property type="match status" value="1"/>
</dbReference>
<organism evidence="8 9">
    <name type="scientific">Candidatus Alectryocaccomicrobium excrementavium</name>
    <dbReference type="NCBI Taxonomy" id="2840668"/>
    <lineage>
        <taxon>Bacteria</taxon>
        <taxon>Bacillati</taxon>
        <taxon>Bacillota</taxon>
        <taxon>Clostridia</taxon>
        <taxon>Candidatus Alectryocaccomicrobium</taxon>
    </lineage>
</organism>
<evidence type="ECO:0000259" key="7">
    <source>
        <dbReference type="Pfam" id="PF02911"/>
    </source>
</evidence>
<dbReference type="HAMAP" id="MF_00182">
    <property type="entry name" value="Formyl_trans"/>
    <property type="match status" value="1"/>
</dbReference>
<evidence type="ECO:0000259" key="6">
    <source>
        <dbReference type="Pfam" id="PF00551"/>
    </source>
</evidence>
<dbReference type="NCBIfam" id="TIGR00460">
    <property type="entry name" value="fmt"/>
    <property type="match status" value="1"/>
</dbReference>
<evidence type="ECO:0000256" key="2">
    <source>
        <dbReference type="ARBA" id="ARBA00012261"/>
    </source>
</evidence>
<dbReference type="Proteomes" id="UP000824140">
    <property type="component" value="Unassembled WGS sequence"/>
</dbReference>
<dbReference type="InterPro" id="IPR001555">
    <property type="entry name" value="GART_AS"/>
</dbReference>
<comment type="similarity">
    <text evidence="1 5">Belongs to the Fmt family.</text>
</comment>
<dbReference type="InterPro" id="IPR011034">
    <property type="entry name" value="Formyl_transferase-like_C_sf"/>
</dbReference>
<comment type="catalytic activity">
    <reaction evidence="5">
        <text>L-methionyl-tRNA(fMet) + (6R)-10-formyltetrahydrofolate = N-formyl-L-methionyl-tRNA(fMet) + (6S)-5,6,7,8-tetrahydrofolate + H(+)</text>
        <dbReference type="Rhea" id="RHEA:24380"/>
        <dbReference type="Rhea" id="RHEA-COMP:9952"/>
        <dbReference type="Rhea" id="RHEA-COMP:9953"/>
        <dbReference type="ChEBI" id="CHEBI:15378"/>
        <dbReference type="ChEBI" id="CHEBI:57453"/>
        <dbReference type="ChEBI" id="CHEBI:78530"/>
        <dbReference type="ChEBI" id="CHEBI:78844"/>
        <dbReference type="ChEBI" id="CHEBI:195366"/>
        <dbReference type="EC" id="2.1.2.9"/>
    </reaction>
</comment>
<name>A0A9D1FYH9_9FIRM</name>
<comment type="function">
    <text evidence="5">Attaches a formyl group to the free amino group of methionyl-tRNA(fMet). The formyl group appears to play a dual role in the initiator identity of N-formylmethionyl-tRNA by promoting its recognition by IF2 and preventing the misappropriation of this tRNA by the elongation apparatus.</text>
</comment>
<evidence type="ECO:0000256" key="1">
    <source>
        <dbReference type="ARBA" id="ARBA00010699"/>
    </source>
</evidence>
<dbReference type="InterPro" id="IPR005794">
    <property type="entry name" value="Fmt"/>
</dbReference>
<dbReference type="InterPro" id="IPR041711">
    <property type="entry name" value="Met-tRNA-FMT_N"/>
</dbReference>
<evidence type="ECO:0000256" key="3">
    <source>
        <dbReference type="ARBA" id="ARBA00022679"/>
    </source>
</evidence>
<dbReference type="InterPro" id="IPR036477">
    <property type="entry name" value="Formyl_transf_N_sf"/>
</dbReference>
<keyword evidence="4 5" id="KW-0648">Protein biosynthesis</keyword>
<dbReference type="SUPFAM" id="SSF53328">
    <property type="entry name" value="Formyltransferase"/>
    <property type="match status" value="1"/>
</dbReference>
<comment type="caution">
    <text evidence="8">The sequence shown here is derived from an EMBL/GenBank/DDBJ whole genome shotgun (WGS) entry which is preliminary data.</text>
</comment>
<dbReference type="PROSITE" id="PS00373">
    <property type="entry name" value="GART"/>
    <property type="match status" value="1"/>
</dbReference>
<reference evidence="8" key="2">
    <citation type="journal article" date="2021" name="PeerJ">
        <title>Extensive microbial diversity within the chicken gut microbiome revealed by metagenomics and culture.</title>
        <authorList>
            <person name="Gilroy R."/>
            <person name="Ravi A."/>
            <person name="Getino M."/>
            <person name="Pursley I."/>
            <person name="Horton D.L."/>
            <person name="Alikhan N.F."/>
            <person name="Baker D."/>
            <person name="Gharbi K."/>
            <person name="Hall N."/>
            <person name="Watson M."/>
            <person name="Adriaenssens E.M."/>
            <person name="Foster-Nyarko E."/>
            <person name="Jarju S."/>
            <person name="Secka A."/>
            <person name="Antonio M."/>
            <person name="Oren A."/>
            <person name="Chaudhuri R.R."/>
            <person name="La Ragione R."/>
            <person name="Hildebrand F."/>
            <person name="Pallen M.J."/>
        </authorList>
    </citation>
    <scope>NUCLEOTIDE SEQUENCE</scope>
    <source>
        <strain evidence="8">13766</strain>
    </source>
</reference>
<dbReference type="Pfam" id="PF02911">
    <property type="entry name" value="Formyl_trans_C"/>
    <property type="match status" value="1"/>
</dbReference>
<feature type="binding site" evidence="5">
    <location>
        <begin position="109"/>
        <end position="112"/>
    </location>
    <ligand>
        <name>(6S)-5,6,7,8-tetrahydrofolate</name>
        <dbReference type="ChEBI" id="CHEBI:57453"/>
    </ligand>
</feature>
<evidence type="ECO:0000313" key="9">
    <source>
        <dbReference type="Proteomes" id="UP000824140"/>
    </source>
</evidence>
<feature type="domain" description="Formyl transferase C-terminal" evidence="7">
    <location>
        <begin position="202"/>
        <end position="293"/>
    </location>
</feature>
<dbReference type="InterPro" id="IPR002376">
    <property type="entry name" value="Formyl_transf_N"/>
</dbReference>
<keyword evidence="3 5" id="KW-0808">Transferase</keyword>
<gene>
    <name evidence="5" type="primary">fmt</name>
    <name evidence="8" type="ORF">IAA84_00270</name>
</gene>
<dbReference type="GO" id="GO:0004479">
    <property type="term" value="F:methionyl-tRNA formyltransferase activity"/>
    <property type="evidence" value="ECO:0007669"/>
    <property type="project" value="UniProtKB-UniRule"/>
</dbReference>
<dbReference type="EMBL" id="DVJN01000005">
    <property type="protein sequence ID" value="HIS91433.1"/>
    <property type="molecule type" value="Genomic_DNA"/>
</dbReference>
<dbReference type="Gene3D" id="3.40.50.12230">
    <property type="match status" value="1"/>
</dbReference>
<dbReference type="Pfam" id="PF00551">
    <property type="entry name" value="Formyl_trans_N"/>
    <property type="match status" value="1"/>
</dbReference>
<dbReference type="CDD" id="cd08704">
    <property type="entry name" value="Met_tRNA_FMT_C"/>
    <property type="match status" value="1"/>
</dbReference>
<dbReference type="CDD" id="cd08646">
    <property type="entry name" value="FMT_core_Met-tRNA-FMT_N"/>
    <property type="match status" value="1"/>
</dbReference>
<dbReference type="GO" id="GO:0005829">
    <property type="term" value="C:cytosol"/>
    <property type="evidence" value="ECO:0007669"/>
    <property type="project" value="TreeGrafter"/>
</dbReference>
<proteinExistence type="inferred from homology"/>
<evidence type="ECO:0000256" key="4">
    <source>
        <dbReference type="ARBA" id="ARBA00022917"/>
    </source>
</evidence>
<feature type="domain" description="Formyl transferase N-terminal" evidence="6">
    <location>
        <begin position="1"/>
        <end position="180"/>
    </location>
</feature>